<protein>
    <submittedName>
        <fullName evidence="2">Uncharacterized protein</fullName>
    </submittedName>
</protein>
<sequence>MNRRDNELFLLLSRHCTNPIQPGTGQASSNTQQQRTVTRSRTTVRNQPINTNYSARNRVYTGEKAQAWQDFYQASDECRRRNPSQADFVACAEDRARQRREFEAQWRQTNPD</sequence>
<reference evidence="2 3" key="1">
    <citation type="submission" date="2023-06" db="EMBL/GenBank/DDBJ databases">
        <title>Alkalimonas sp., MEB004 an alkaliphilic bacterium isolated from Lonar Lake, India.</title>
        <authorList>
            <person name="Joshi A."/>
            <person name="Thite S."/>
        </authorList>
    </citation>
    <scope>NUCLEOTIDE SEQUENCE [LARGE SCALE GENOMIC DNA]</scope>
    <source>
        <strain evidence="2 3">MEB004</strain>
    </source>
</reference>
<gene>
    <name evidence="2" type="ORF">QWF21_05085</name>
</gene>
<dbReference type="RefSeq" id="WP_330086967.1">
    <property type="nucleotide sequence ID" value="NZ_JAUGZK010000003.1"/>
</dbReference>
<comment type="caution">
    <text evidence="2">The sequence shown here is derived from an EMBL/GenBank/DDBJ whole genome shotgun (WGS) entry which is preliminary data.</text>
</comment>
<dbReference type="Proteomes" id="UP001339167">
    <property type="component" value="Unassembled WGS sequence"/>
</dbReference>
<proteinExistence type="predicted"/>
<organism evidence="2 3">
    <name type="scientific">Alkalimonas mucilaginosa</name>
    <dbReference type="NCBI Taxonomy" id="3057676"/>
    <lineage>
        <taxon>Bacteria</taxon>
        <taxon>Pseudomonadati</taxon>
        <taxon>Pseudomonadota</taxon>
        <taxon>Gammaproteobacteria</taxon>
        <taxon>Alkalimonas</taxon>
    </lineage>
</organism>
<evidence type="ECO:0000256" key="1">
    <source>
        <dbReference type="SAM" id="MobiDB-lite"/>
    </source>
</evidence>
<dbReference type="EMBL" id="JAUGZK010000003">
    <property type="protein sequence ID" value="MEE2023613.1"/>
    <property type="molecule type" value="Genomic_DNA"/>
</dbReference>
<accession>A0ABU7JE28</accession>
<evidence type="ECO:0000313" key="2">
    <source>
        <dbReference type="EMBL" id="MEE2023613.1"/>
    </source>
</evidence>
<name>A0ABU7JE28_9GAMM</name>
<evidence type="ECO:0000313" key="3">
    <source>
        <dbReference type="Proteomes" id="UP001339167"/>
    </source>
</evidence>
<feature type="compositionally biased region" description="Low complexity" evidence="1">
    <location>
        <begin position="28"/>
        <end position="47"/>
    </location>
</feature>
<keyword evidence="3" id="KW-1185">Reference proteome</keyword>
<feature type="region of interest" description="Disordered" evidence="1">
    <location>
        <begin position="19"/>
        <end position="49"/>
    </location>
</feature>